<reference evidence="9" key="1">
    <citation type="submission" date="2021-02" db="EMBL/GenBank/DDBJ databases">
        <authorList>
            <person name="Nowell W R."/>
        </authorList>
    </citation>
    <scope>NUCLEOTIDE SEQUENCE</scope>
</reference>
<dbReference type="Proteomes" id="UP000676336">
    <property type="component" value="Unassembled WGS sequence"/>
</dbReference>
<keyword evidence="7" id="KW-0966">Cell projection</keyword>
<dbReference type="GO" id="GO:0035869">
    <property type="term" value="C:ciliary transition zone"/>
    <property type="evidence" value="ECO:0007669"/>
    <property type="project" value="TreeGrafter"/>
</dbReference>
<dbReference type="GO" id="GO:1905515">
    <property type="term" value="P:non-motile cilium assembly"/>
    <property type="evidence" value="ECO:0007669"/>
    <property type="project" value="TreeGrafter"/>
</dbReference>
<evidence type="ECO:0000256" key="3">
    <source>
        <dbReference type="ARBA" id="ARBA00022490"/>
    </source>
</evidence>
<comment type="caution">
    <text evidence="9">The sequence shown here is derived from an EMBL/GenBank/DDBJ whole genome shotgun (WGS) entry which is preliminary data.</text>
</comment>
<evidence type="ECO:0000313" key="9">
    <source>
        <dbReference type="EMBL" id="CAF5207246.1"/>
    </source>
</evidence>
<dbReference type="GO" id="GO:0097711">
    <property type="term" value="P:ciliary basal body-plasma membrane docking"/>
    <property type="evidence" value="ECO:0007669"/>
    <property type="project" value="TreeGrafter"/>
</dbReference>
<dbReference type="GO" id="GO:1905349">
    <property type="term" value="P:ciliary transition zone assembly"/>
    <property type="evidence" value="ECO:0007669"/>
    <property type="project" value="TreeGrafter"/>
</dbReference>
<dbReference type="EMBL" id="CAJOBI010336924">
    <property type="protein sequence ID" value="CAF5207246.1"/>
    <property type="molecule type" value="Genomic_DNA"/>
</dbReference>
<dbReference type="PANTHER" id="PTHR18879">
    <property type="entry name" value="CENTROSOMAL PROTEIN OF 290 KDA"/>
    <property type="match status" value="1"/>
</dbReference>
<evidence type="ECO:0000256" key="7">
    <source>
        <dbReference type="ARBA" id="ARBA00023273"/>
    </source>
</evidence>
<accession>A0A8S3IZT0</accession>
<feature type="non-terminal residue" evidence="9">
    <location>
        <position position="1"/>
    </location>
</feature>
<feature type="coiled-coil region" evidence="8">
    <location>
        <begin position="69"/>
        <end position="96"/>
    </location>
</feature>
<dbReference type="AlphaFoldDB" id="A0A8S3IZT0"/>
<evidence type="ECO:0000256" key="1">
    <source>
        <dbReference type="ARBA" id="ARBA00004120"/>
    </source>
</evidence>
<keyword evidence="5 8" id="KW-0175">Coiled coil</keyword>
<keyword evidence="3" id="KW-0963">Cytoplasm</keyword>
<evidence type="ECO:0000256" key="5">
    <source>
        <dbReference type="ARBA" id="ARBA00023054"/>
    </source>
</evidence>
<evidence type="ECO:0000313" key="10">
    <source>
        <dbReference type="Proteomes" id="UP000676336"/>
    </source>
</evidence>
<organism evidence="9 10">
    <name type="scientific">Rotaria magnacalcarata</name>
    <dbReference type="NCBI Taxonomy" id="392030"/>
    <lineage>
        <taxon>Eukaryota</taxon>
        <taxon>Metazoa</taxon>
        <taxon>Spiralia</taxon>
        <taxon>Gnathifera</taxon>
        <taxon>Rotifera</taxon>
        <taxon>Eurotatoria</taxon>
        <taxon>Bdelloidea</taxon>
        <taxon>Philodinida</taxon>
        <taxon>Philodinidae</taxon>
        <taxon>Rotaria</taxon>
    </lineage>
</organism>
<protein>
    <submittedName>
        <fullName evidence="9">Uncharacterized protein</fullName>
    </submittedName>
</protein>
<gene>
    <name evidence="9" type="ORF">SMN809_LOCUS77268</name>
</gene>
<dbReference type="InterPro" id="IPR026201">
    <property type="entry name" value="Cep290"/>
</dbReference>
<feature type="coiled-coil region" evidence="8">
    <location>
        <begin position="2"/>
        <end position="29"/>
    </location>
</feature>
<keyword evidence="4" id="KW-0970">Cilium biogenesis/degradation</keyword>
<comment type="subcellular location">
    <subcellularLocation>
        <location evidence="1">Cytoplasm</location>
        <location evidence="1">Cytoskeleton</location>
        <location evidence="1">Cilium basal body</location>
    </subcellularLocation>
    <subcellularLocation>
        <location evidence="2">Cytoplasm</location>
        <location evidence="2">Cytoskeleton</location>
        <location evidence="2">Microtubule organizing center</location>
        <location evidence="2">Centrosome</location>
    </subcellularLocation>
</comment>
<dbReference type="PANTHER" id="PTHR18879:SF20">
    <property type="entry name" value="CENTROSOMAL PROTEIN OF 290 KDA"/>
    <property type="match status" value="1"/>
</dbReference>
<evidence type="ECO:0000256" key="4">
    <source>
        <dbReference type="ARBA" id="ARBA00022794"/>
    </source>
</evidence>
<dbReference type="GO" id="GO:0034451">
    <property type="term" value="C:centriolar satellite"/>
    <property type="evidence" value="ECO:0007669"/>
    <property type="project" value="TreeGrafter"/>
</dbReference>
<sequence length="193" mass="23423">EVTAQREMNKQLEEGLDKYRRKVNVIKHQTGLLYKDFHEKQQQWSHERDQTNEVKHDLQTEIEKNLVKLQEFDRLLNTLEQDDAEVRRRIAEVTRKVTVLRVNEKTLARKILSYQDIETKLRKDNTKLRTEVIDMEVAVQTRLSYLQRYKDTASYRIKHLQKQVEESVHQTELDKINRKYEDVVEKYRDLLEQ</sequence>
<evidence type="ECO:0000256" key="8">
    <source>
        <dbReference type="SAM" id="Coils"/>
    </source>
</evidence>
<proteinExistence type="predicted"/>
<keyword evidence="6" id="KW-0206">Cytoskeleton</keyword>
<evidence type="ECO:0000256" key="2">
    <source>
        <dbReference type="ARBA" id="ARBA00004300"/>
    </source>
</evidence>
<name>A0A8S3IZT0_9BILA</name>
<evidence type="ECO:0000256" key="6">
    <source>
        <dbReference type="ARBA" id="ARBA00023212"/>
    </source>
</evidence>
<feature type="non-terminal residue" evidence="9">
    <location>
        <position position="193"/>
    </location>
</feature>